<evidence type="ECO:0000256" key="2">
    <source>
        <dbReference type="ARBA" id="ARBA00023002"/>
    </source>
</evidence>
<organism evidence="4 5">
    <name type="scientific">Sphingobium soli</name>
    <dbReference type="NCBI Taxonomy" id="1591116"/>
    <lineage>
        <taxon>Bacteria</taxon>
        <taxon>Pseudomonadati</taxon>
        <taxon>Pseudomonadota</taxon>
        <taxon>Alphaproteobacteria</taxon>
        <taxon>Sphingomonadales</taxon>
        <taxon>Sphingomonadaceae</taxon>
        <taxon>Sphingobium</taxon>
    </lineage>
</organism>
<dbReference type="CDD" id="cd08291">
    <property type="entry name" value="ETR_like_1"/>
    <property type="match status" value="1"/>
</dbReference>
<dbReference type="EMBL" id="JAJGNP010000020">
    <property type="protein sequence ID" value="MCC4234439.1"/>
    <property type="molecule type" value="Genomic_DNA"/>
</dbReference>
<dbReference type="PANTHER" id="PTHR48106:SF18">
    <property type="entry name" value="QUINONE OXIDOREDUCTASE PIG3"/>
    <property type="match status" value="1"/>
</dbReference>
<keyword evidence="2" id="KW-0560">Oxidoreductase</keyword>
<dbReference type="Proteomes" id="UP001198830">
    <property type="component" value="Unassembled WGS sequence"/>
</dbReference>
<evidence type="ECO:0000313" key="5">
    <source>
        <dbReference type="Proteomes" id="UP001198830"/>
    </source>
</evidence>
<dbReference type="Pfam" id="PF08240">
    <property type="entry name" value="ADH_N"/>
    <property type="match status" value="1"/>
</dbReference>
<dbReference type="InterPro" id="IPR013149">
    <property type="entry name" value="ADH-like_C"/>
</dbReference>
<dbReference type="SUPFAM" id="SSF50129">
    <property type="entry name" value="GroES-like"/>
    <property type="match status" value="1"/>
</dbReference>
<dbReference type="SUPFAM" id="SSF51735">
    <property type="entry name" value="NAD(P)-binding Rossmann-fold domains"/>
    <property type="match status" value="1"/>
</dbReference>
<comment type="caution">
    <text evidence="4">The sequence shown here is derived from an EMBL/GenBank/DDBJ whole genome shotgun (WGS) entry which is preliminary data.</text>
</comment>
<proteinExistence type="predicted"/>
<dbReference type="InterPro" id="IPR011032">
    <property type="entry name" value="GroES-like_sf"/>
</dbReference>
<dbReference type="PANTHER" id="PTHR48106">
    <property type="entry name" value="QUINONE OXIDOREDUCTASE PIG3-RELATED"/>
    <property type="match status" value="1"/>
</dbReference>
<evidence type="ECO:0000259" key="3">
    <source>
        <dbReference type="SMART" id="SM00829"/>
    </source>
</evidence>
<dbReference type="RefSeq" id="WP_228227943.1">
    <property type="nucleotide sequence ID" value="NZ_JAJGNP010000020.1"/>
</dbReference>
<dbReference type="Gene3D" id="3.90.180.10">
    <property type="entry name" value="Medium-chain alcohol dehydrogenases, catalytic domain"/>
    <property type="match status" value="1"/>
</dbReference>
<dbReference type="InterPro" id="IPR013154">
    <property type="entry name" value="ADH-like_N"/>
</dbReference>
<dbReference type="InterPro" id="IPR036291">
    <property type="entry name" value="NAD(P)-bd_dom_sf"/>
</dbReference>
<dbReference type="SMART" id="SM00829">
    <property type="entry name" value="PKS_ER"/>
    <property type="match status" value="1"/>
</dbReference>
<dbReference type="Gene3D" id="3.40.50.720">
    <property type="entry name" value="NAD(P)-binding Rossmann-like Domain"/>
    <property type="match status" value="1"/>
</dbReference>
<gene>
    <name evidence="4" type="ORF">LL253_17335</name>
</gene>
<protein>
    <submittedName>
        <fullName evidence="4">Zinc-binding dehydrogenase</fullName>
    </submittedName>
</protein>
<accession>A0ABS8H7M1</accession>
<feature type="domain" description="Enoyl reductase (ER)" evidence="3">
    <location>
        <begin position="17"/>
        <end position="292"/>
    </location>
</feature>
<keyword evidence="5" id="KW-1185">Reference proteome</keyword>
<keyword evidence="1" id="KW-0521">NADP</keyword>
<reference evidence="4 5" key="1">
    <citation type="submission" date="2021-10" db="EMBL/GenBank/DDBJ databases">
        <title>The diversity and Nitrogen Metabolism of Culturable Nitrate-Utilizing Bacteria Within the Oxygen Minimum Zone of the Changjiang (Yangtze River)Estuary.</title>
        <authorList>
            <person name="Zhang D."/>
            <person name="Zheng J."/>
            <person name="Liu S."/>
            <person name="He W."/>
        </authorList>
    </citation>
    <scope>NUCLEOTIDE SEQUENCE [LARGE SCALE GENOMIC DNA]</scope>
    <source>
        <strain evidence="4 5">FXH275-2</strain>
    </source>
</reference>
<dbReference type="InterPro" id="IPR020843">
    <property type="entry name" value="ER"/>
</dbReference>
<dbReference type="Pfam" id="PF00107">
    <property type="entry name" value="ADH_zinc_N"/>
    <property type="match status" value="1"/>
</dbReference>
<name>A0ABS8H7M1_9SPHN</name>
<evidence type="ECO:0000313" key="4">
    <source>
        <dbReference type="EMBL" id="MCC4234439.1"/>
    </source>
</evidence>
<evidence type="ECO:0000256" key="1">
    <source>
        <dbReference type="ARBA" id="ARBA00022857"/>
    </source>
</evidence>
<sequence length="371" mass="39349">MSDMRGRRILTTLQEDGRLVVELAEESLPPPTGHDVVVRVEAAPINPSDLGLLFGPADLDNAEYGDGRIVATMPDGARRAMAARVGQAMPVGNEGAGTVVAAGEAADAQALLGKTIACVAGGMFAQYRTVDARSVIELPDNATAEQGASAFVNPLTALGFVETMRRDGHSAIVHTAAASNLGKMLLRITKEDGVPLVNIVRSPTQAAMLKDMGAEHVVDSSSDDFKAHLVAALKATGATLAFDAIGGGTLVGQILHAMEEVASEGQEYSRYGSNSRKQAYIYGSLDTGPTILNRSFGFSWSVGGWLLFPFLQSLDAAALEQLRARVRDNLTTTFASQYKARISLEDALKRDAVLTYNARRTGEKYLLLPNG</sequence>